<keyword evidence="1" id="KW-0812">Transmembrane</keyword>
<organism evidence="2 3">
    <name type="scientific">Penicillium malachiteum</name>
    <dbReference type="NCBI Taxonomy" id="1324776"/>
    <lineage>
        <taxon>Eukaryota</taxon>
        <taxon>Fungi</taxon>
        <taxon>Dikarya</taxon>
        <taxon>Ascomycota</taxon>
        <taxon>Pezizomycotina</taxon>
        <taxon>Eurotiomycetes</taxon>
        <taxon>Eurotiomycetidae</taxon>
        <taxon>Eurotiales</taxon>
        <taxon>Aspergillaceae</taxon>
        <taxon>Penicillium</taxon>
    </lineage>
</organism>
<comment type="caution">
    <text evidence="2">The sequence shown here is derived from an EMBL/GenBank/DDBJ whole genome shotgun (WGS) entry which is preliminary data.</text>
</comment>
<proteinExistence type="predicted"/>
<evidence type="ECO:0000313" key="2">
    <source>
        <dbReference type="EMBL" id="KAJ5727067.1"/>
    </source>
</evidence>
<accession>A0AAD6HLP6</accession>
<gene>
    <name evidence="2" type="ORF">N7493_004887</name>
</gene>
<dbReference type="EMBL" id="JAQJAN010000006">
    <property type="protein sequence ID" value="KAJ5727067.1"/>
    <property type="molecule type" value="Genomic_DNA"/>
</dbReference>
<dbReference type="PANTHER" id="PTHR32100">
    <property type="entry name" value="OMEGA-6 FATTY ACID DESATURASE, CHLOROPLASTIC"/>
    <property type="match status" value="1"/>
</dbReference>
<reference evidence="2" key="1">
    <citation type="journal article" date="2023" name="IMA Fungus">
        <title>Comparative genomic study of the Penicillium genus elucidates a diverse pangenome and 15 lateral gene transfer events.</title>
        <authorList>
            <person name="Petersen C."/>
            <person name="Sorensen T."/>
            <person name="Nielsen M.R."/>
            <person name="Sondergaard T.E."/>
            <person name="Sorensen J.L."/>
            <person name="Fitzpatrick D.A."/>
            <person name="Frisvad J.C."/>
            <person name="Nielsen K.L."/>
        </authorList>
    </citation>
    <scope>NUCLEOTIDE SEQUENCE</scope>
    <source>
        <strain evidence="2">IBT 17514</strain>
    </source>
</reference>
<dbReference type="Proteomes" id="UP001215712">
    <property type="component" value="Unassembled WGS sequence"/>
</dbReference>
<name>A0AAD6HLP6_9EURO</name>
<reference evidence="2" key="2">
    <citation type="submission" date="2023-01" db="EMBL/GenBank/DDBJ databases">
        <authorList>
            <person name="Petersen C."/>
        </authorList>
    </citation>
    <scope>NUCLEOTIDE SEQUENCE</scope>
    <source>
        <strain evidence="2">IBT 17514</strain>
    </source>
</reference>
<dbReference type="AlphaFoldDB" id="A0AAD6HLP6"/>
<feature type="transmembrane region" description="Helical" evidence="1">
    <location>
        <begin position="48"/>
        <end position="77"/>
    </location>
</feature>
<keyword evidence="1" id="KW-1133">Transmembrane helix</keyword>
<dbReference type="InterPro" id="IPR012171">
    <property type="entry name" value="Fatty_acid_desaturase"/>
</dbReference>
<evidence type="ECO:0000256" key="1">
    <source>
        <dbReference type="SAM" id="Phobius"/>
    </source>
</evidence>
<dbReference type="GO" id="GO:0016491">
    <property type="term" value="F:oxidoreductase activity"/>
    <property type="evidence" value="ECO:0007669"/>
    <property type="project" value="InterPro"/>
</dbReference>
<sequence length="226" mass="26043">MTLTGLIQYQLAGWTGGEGSLPASQGHRTQTLSHFDPFSRIFTRKQGFVVLISDLGIVIMSIILFYLGSSIGFSNVFKLYLMPYLWVHHWLGEFLHLRNYWPLLFAYRLVAITFLHHTHPSVLYYTIGTWSFKKGALATVDRSFGPIGRHFFHDIIDHHVVHHLFSKFPFYKAKEATQKIEPLLGSRYISEKEEYFLFSLWSTFRQCQCVSEATGIAGAFQWKLGG</sequence>
<protein>
    <submittedName>
        <fullName evidence="2">Fatty acid desaturase</fullName>
    </submittedName>
</protein>
<evidence type="ECO:0000313" key="3">
    <source>
        <dbReference type="Proteomes" id="UP001215712"/>
    </source>
</evidence>
<keyword evidence="1" id="KW-0472">Membrane</keyword>
<keyword evidence="3" id="KW-1185">Reference proteome</keyword>